<dbReference type="Proteomes" id="UP000030763">
    <property type="component" value="Unassembled WGS sequence"/>
</dbReference>
<name>U6M9F0_EIMMA</name>
<sequence length="96" mass="10284">MRESASTALATGLVAYTCGDQRLPPGNVAEWLRRCPAKALGSARVELMAYIGDNQPLAPGNVAEWLRRCPAKALGSARVGSNPAVVVFFYFHLPVI</sequence>
<dbReference type="RefSeq" id="XP_013337291.1">
    <property type="nucleotide sequence ID" value="XM_013481837.1"/>
</dbReference>
<dbReference type="EMBL" id="HG721897">
    <property type="protein sequence ID" value="CDJ60641.1"/>
    <property type="molecule type" value="Genomic_DNA"/>
</dbReference>
<protein>
    <submittedName>
        <fullName evidence="1">Uncharacterized protein</fullName>
    </submittedName>
</protein>
<reference evidence="1" key="2">
    <citation type="submission" date="2013-10" db="EMBL/GenBank/DDBJ databases">
        <authorList>
            <person name="Aslett M."/>
        </authorList>
    </citation>
    <scope>NUCLEOTIDE SEQUENCE [LARGE SCALE GENOMIC DNA]</scope>
    <source>
        <strain evidence="1">Weybridge</strain>
    </source>
</reference>
<keyword evidence="2" id="KW-1185">Reference proteome</keyword>
<organism evidence="1 2">
    <name type="scientific">Eimeria maxima</name>
    <name type="common">Coccidian parasite</name>
    <dbReference type="NCBI Taxonomy" id="5804"/>
    <lineage>
        <taxon>Eukaryota</taxon>
        <taxon>Sar</taxon>
        <taxon>Alveolata</taxon>
        <taxon>Apicomplexa</taxon>
        <taxon>Conoidasida</taxon>
        <taxon>Coccidia</taxon>
        <taxon>Eucoccidiorida</taxon>
        <taxon>Eimeriorina</taxon>
        <taxon>Eimeriidae</taxon>
        <taxon>Eimeria</taxon>
    </lineage>
</organism>
<dbReference type="GeneID" id="25337309"/>
<dbReference type="AlphaFoldDB" id="U6M9F0"/>
<dbReference type="VEuPathDB" id="ToxoDB:EMWEY_00033230"/>
<reference evidence="1" key="1">
    <citation type="submission" date="2013-10" db="EMBL/GenBank/DDBJ databases">
        <title>Genomic analysis of the causative agents of coccidiosis in chickens.</title>
        <authorList>
            <person name="Reid A.J."/>
            <person name="Blake D."/>
            <person name="Billington K."/>
            <person name="Browne H."/>
            <person name="Dunn M."/>
            <person name="Hung S."/>
            <person name="Kawahara F."/>
            <person name="Miranda-Saavedra D."/>
            <person name="Mourier T."/>
            <person name="Nagra H."/>
            <person name="Otto T.D."/>
            <person name="Rawlings N."/>
            <person name="Sanchez A."/>
            <person name="Sanders M."/>
            <person name="Subramaniam C."/>
            <person name="Tay Y."/>
            <person name="Dear P."/>
            <person name="Doerig C."/>
            <person name="Gruber A."/>
            <person name="Parkinson J."/>
            <person name="Shirley M."/>
            <person name="Wan K.L."/>
            <person name="Berriman M."/>
            <person name="Tomley F."/>
            <person name="Pain A."/>
        </authorList>
    </citation>
    <scope>NUCLEOTIDE SEQUENCE [LARGE SCALE GENOMIC DNA]</scope>
    <source>
        <strain evidence="1">Weybridge</strain>
    </source>
</reference>
<gene>
    <name evidence="1" type="ORF">EMWEY_00033230</name>
</gene>
<evidence type="ECO:0000313" key="1">
    <source>
        <dbReference type="EMBL" id="CDJ60641.1"/>
    </source>
</evidence>
<evidence type="ECO:0000313" key="2">
    <source>
        <dbReference type="Proteomes" id="UP000030763"/>
    </source>
</evidence>
<proteinExistence type="predicted"/>
<accession>U6M9F0</accession>